<reference evidence="1" key="1">
    <citation type="submission" date="2021-02" db="EMBL/GenBank/DDBJ databases">
        <authorList>
            <person name="Nowell W R."/>
        </authorList>
    </citation>
    <scope>NUCLEOTIDE SEQUENCE</scope>
</reference>
<feature type="non-terminal residue" evidence="1">
    <location>
        <position position="1"/>
    </location>
</feature>
<protein>
    <submittedName>
        <fullName evidence="1">Uncharacterized protein</fullName>
    </submittedName>
</protein>
<proteinExistence type="predicted"/>
<sequence length="118" mass="13138">DGQDNQTHDYTQLMQTLPEGVQCHTFGYGPDHTAALLVRLAEQGNGGTFTYIDEEDAVGHAFAITLGGLFTCMAQQVRVNIEFSEGYTITHAHSRYKYEPEQLPSNMITFDLHDLNGD</sequence>
<dbReference type="Proteomes" id="UP000676336">
    <property type="component" value="Unassembled WGS sequence"/>
</dbReference>
<dbReference type="EMBL" id="CAJOBI010367583">
    <property type="protein sequence ID" value="CAF5228749.1"/>
    <property type="molecule type" value="Genomic_DNA"/>
</dbReference>
<evidence type="ECO:0000313" key="2">
    <source>
        <dbReference type="Proteomes" id="UP000676336"/>
    </source>
</evidence>
<accession>A0A8S3KD75</accession>
<dbReference type="PANTHER" id="PTHR10579:SF43">
    <property type="entry name" value="ZINC FINGER (C3HC4-TYPE RING FINGER) FAMILY PROTEIN"/>
    <property type="match status" value="1"/>
</dbReference>
<dbReference type="InterPro" id="IPR051266">
    <property type="entry name" value="CLCR"/>
</dbReference>
<comment type="caution">
    <text evidence="1">The sequence shown here is derived from an EMBL/GenBank/DDBJ whole genome shotgun (WGS) entry which is preliminary data.</text>
</comment>
<dbReference type="SUPFAM" id="SSF53300">
    <property type="entry name" value="vWA-like"/>
    <property type="match status" value="1"/>
</dbReference>
<dbReference type="PANTHER" id="PTHR10579">
    <property type="entry name" value="CALCIUM-ACTIVATED CHLORIDE CHANNEL REGULATOR"/>
    <property type="match status" value="1"/>
</dbReference>
<name>A0A8S3KD75_9BILA</name>
<evidence type="ECO:0000313" key="1">
    <source>
        <dbReference type="EMBL" id="CAF5228749.1"/>
    </source>
</evidence>
<dbReference type="AlphaFoldDB" id="A0A8S3KD75"/>
<organism evidence="1 2">
    <name type="scientific">Rotaria magnacalcarata</name>
    <dbReference type="NCBI Taxonomy" id="392030"/>
    <lineage>
        <taxon>Eukaryota</taxon>
        <taxon>Metazoa</taxon>
        <taxon>Spiralia</taxon>
        <taxon>Gnathifera</taxon>
        <taxon>Rotifera</taxon>
        <taxon>Eurotatoria</taxon>
        <taxon>Bdelloidea</taxon>
        <taxon>Philodinida</taxon>
        <taxon>Philodinidae</taxon>
        <taxon>Rotaria</taxon>
    </lineage>
</organism>
<gene>
    <name evidence="1" type="ORF">SMN809_LOCUS85895</name>
</gene>
<feature type="non-terminal residue" evidence="1">
    <location>
        <position position="118"/>
    </location>
</feature>
<dbReference type="InterPro" id="IPR036465">
    <property type="entry name" value="vWFA_dom_sf"/>
</dbReference>
<dbReference type="Gene3D" id="3.40.50.410">
    <property type="entry name" value="von Willebrand factor, type A domain"/>
    <property type="match status" value="1"/>
</dbReference>